<feature type="binding site" evidence="15">
    <location>
        <position position="104"/>
    </location>
    <ligand>
        <name>Zn(2+)</name>
        <dbReference type="ChEBI" id="CHEBI:29105"/>
        <label>1</label>
    </ligand>
</feature>
<reference evidence="18" key="1">
    <citation type="journal article" date="2019" name="Int. J. Syst. Evol. Microbiol.">
        <title>The Global Catalogue of Microorganisms (GCM) 10K type strain sequencing project: providing services to taxonomists for standard genome sequencing and annotation.</title>
        <authorList>
            <consortium name="The Broad Institute Genomics Platform"/>
            <consortium name="The Broad Institute Genome Sequencing Center for Infectious Disease"/>
            <person name="Wu L."/>
            <person name="Ma J."/>
        </authorList>
    </citation>
    <scope>NUCLEOTIDE SEQUENCE [LARGE SCALE GENOMIC DNA]</scope>
    <source>
        <strain evidence="18">CGMCC 1.10759</strain>
    </source>
</reference>
<dbReference type="GO" id="GO:0009014">
    <property type="term" value="F:succinyl-diaminopimelate desuccinylase activity"/>
    <property type="evidence" value="ECO:0007669"/>
    <property type="project" value="UniProtKB-EC"/>
</dbReference>
<keyword evidence="18" id="KW-1185">Reference proteome</keyword>
<evidence type="ECO:0000313" key="18">
    <source>
        <dbReference type="Proteomes" id="UP001595904"/>
    </source>
</evidence>
<accession>A0ABV8SZ61</accession>
<evidence type="ECO:0000256" key="14">
    <source>
        <dbReference type="ARBA" id="ARBA00051301"/>
    </source>
</evidence>
<dbReference type="CDD" id="cd03891">
    <property type="entry name" value="M20_DapE_proteobac"/>
    <property type="match status" value="1"/>
</dbReference>
<feature type="binding site" evidence="15">
    <location>
        <position position="353"/>
    </location>
    <ligand>
        <name>Zn(2+)</name>
        <dbReference type="ChEBI" id="CHEBI:29105"/>
        <label>2</label>
    </ligand>
</feature>
<dbReference type="NCBIfam" id="NF009557">
    <property type="entry name" value="PRK13009.1"/>
    <property type="match status" value="1"/>
</dbReference>
<dbReference type="Pfam" id="PF07687">
    <property type="entry name" value="M20_dimer"/>
    <property type="match status" value="1"/>
</dbReference>
<keyword evidence="11 15" id="KW-0457">Lysine biosynthesis</keyword>
<evidence type="ECO:0000256" key="3">
    <source>
        <dbReference type="ARBA" id="ARBA00011738"/>
    </source>
</evidence>
<keyword evidence="10 15" id="KW-0220">Diaminopimelate biosynthesis</keyword>
<dbReference type="SUPFAM" id="SSF55031">
    <property type="entry name" value="Bacterial exopeptidase dimerisation domain"/>
    <property type="match status" value="1"/>
</dbReference>
<dbReference type="SUPFAM" id="SSF53187">
    <property type="entry name" value="Zn-dependent exopeptidases"/>
    <property type="match status" value="1"/>
</dbReference>
<feature type="binding site" evidence="15">
    <location>
        <position position="104"/>
    </location>
    <ligand>
        <name>Zn(2+)</name>
        <dbReference type="ChEBI" id="CHEBI:29105"/>
        <label>2</label>
    </ligand>
</feature>
<dbReference type="NCBIfam" id="TIGR01246">
    <property type="entry name" value="dapE_proteo"/>
    <property type="match status" value="1"/>
</dbReference>
<proteinExistence type="inferred from homology"/>
<evidence type="ECO:0000256" key="13">
    <source>
        <dbReference type="ARBA" id="ARBA00031891"/>
    </source>
</evidence>
<feature type="domain" description="Peptidase M20 dimerisation" evidence="16">
    <location>
        <begin position="180"/>
        <end position="287"/>
    </location>
</feature>
<keyword evidence="8 15" id="KW-0378">Hydrolase</keyword>
<dbReference type="InterPro" id="IPR036264">
    <property type="entry name" value="Bact_exopeptidase_dim_dom"/>
</dbReference>
<dbReference type="HAMAP" id="MF_01690">
    <property type="entry name" value="DapE"/>
    <property type="match status" value="1"/>
</dbReference>
<dbReference type="Pfam" id="PF01546">
    <property type="entry name" value="Peptidase_M20"/>
    <property type="match status" value="1"/>
</dbReference>
<dbReference type="RefSeq" id="WP_380601429.1">
    <property type="nucleotide sequence ID" value="NZ_JBHSDU010000014.1"/>
</dbReference>
<evidence type="ECO:0000256" key="2">
    <source>
        <dbReference type="ARBA" id="ARBA00006746"/>
    </source>
</evidence>
<organism evidence="17 18">
    <name type="scientific">Steroidobacter flavus</name>
    <dbReference type="NCBI Taxonomy" id="1842136"/>
    <lineage>
        <taxon>Bacteria</taxon>
        <taxon>Pseudomonadati</taxon>
        <taxon>Pseudomonadota</taxon>
        <taxon>Gammaproteobacteria</taxon>
        <taxon>Steroidobacterales</taxon>
        <taxon>Steroidobacteraceae</taxon>
        <taxon>Steroidobacter</taxon>
    </lineage>
</organism>
<dbReference type="InterPro" id="IPR005941">
    <property type="entry name" value="DapE_proteobac"/>
</dbReference>
<evidence type="ECO:0000256" key="12">
    <source>
        <dbReference type="ARBA" id="ARBA00023285"/>
    </source>
</evidence>
<feature type="binding site" evidence="15">
    <location>
        <position position="71"/>
    </location>
    <ligand>
        <name>Zn(2+)</name>
        <dbReference type="ChEBI" id="CHEBI:29105"/>
        <label>1</label>
    </ligand>
</feature>
<evidence type="ECO:0000256" key="5">
    <source>
        <dbReference type="ARBA" id="ARBA00022391"/>
    </source>
</evidence>
<name>A0ABV8SZ61_9GAMM</name>
<dbReference type="InterPro" id="IPR050072">
    <property type="entry name" value="Peptidase_M20A"/>
</dbReference>
<keyword evidence="12 15" id="KW-0170">Cobalt</keyword>
<gene>
    <name evidence="15 17" type="primary">dapE</name>
    <name evidence="17" type="ORF">ACFPN2_24310</name>
</gene>
<feature type="active site" description="Proton acceptor" evidence="15">
    <location>
        <position position="138"/>
    </location>
</feature>
<protein>
    <recommendedName>
        <fullName evidence="5 15">Succinyl-diaminopimelate desuccinylase</fullName>
        <shortName evidence="15">SDAP desuccinylase</shortName>
        <ecNumber evidence="4 15">3.5.1.18</ecNumber>
    </recommendedName>
    <alternativeName>
        <fullName evidence="13 15">N-succinyl-LL-2,6-diaminoheptanedioate amidohydrolase</fullName>
    </alternativeName>
</protein>
<evidence type="ECO:0000256" key="15">
    <source>
        <dbReference type="HAMAP-Rule" id="MF_01690"/>
    </source>
</evidence>
<evidence type="ECO:0000256" key="10">
    <source>
        <dbReference type="ARBA" id="ARBA00022915"/>
    </source>
</evidence>
<evidence type="ECO:0000259" key="16">
    <source>
        <dbReference type="Pfam" id="PF07687"/>
    </source>
</evidence>
<evidence type="ECO:0000256" key="4">
    <source>
        <dbReference type="ARBA" id="ARBA00011921"/>
    </source>
</evidence>
<dbReference type="EC" id="3.5.1.18" evidence="4 15"/>
<feature type="binding site" evidence="15">
    <location>
        <position position="139"/>
    </location>
    <ligand>
        <name>Zn(2+)</name>
        <dbReference type="ChEBI" id="CHEBI:29105"/>
        <label>2</label>
    </ligand>
</feature>
<evidence type="ECO:0000256" key="7">
    <source>
        <dbReference type="ARBA" id="ARBA00022723"/>
    </source>
</evidence>
<evidence type="ECO:0000256" key="6">
    <source>
        <dbReference type="ARBA" id="ARBA00022605"/>
    </source>
</evidence>
<comment type="pathway">
    <text evidence="1 15">Amino-acid biosynthesis; L-lysine biosynthesis via DAP pathway; LL-2,6-diaminopimelate from (S)-tetrahydrodipicolinate (succinylase route): step 3/3.</text>
</comment>
<comment type="similarity">
    <text evidence="2 15">Belongs to the peptidase M20A family. DapE subfamily.</text>
</comment>
<keyword evidence="6 15" id="KW-0028">Amino-acid biosynthesis</keyword>
<comment type="caution">
    <text evidence="17">The sequence shown here is derived from an EMBL/GenBank/DDBJ whole genome shotgun (WGS) entry which is preliminary data.</text>
</comment>
<evidence type="ECO:0000256" key="9">
    <source>
        <dbReference type="ARBA" id="ARBA00022833"/>
    </source>
</evidence>
<feature type="active site" evidence="15">
    <location>
        <position position="73"/>
    </location>
</feature>
<dbReference type="InterPro" id="IPR002933">
    <property type="entry name" value="Peptidase_M20"/>
</dbReference>
<dbReference type="Gene3D" id="3.40.630.10">
    <property type="entry name" value="Zn peptidases"/>
    <property type="match status" value="2"/>
</dbReference>
<comment type="catalytic activity">
    <reaction evidence="14 15">
        <text>N-succinyl-(2S,6S)-2,6-diaminopimelate + H2O = (2S,6S)-2,6-diaminopimelate + succinate</text>
        <dbReference type="Rhea" id="RHEA:22608"/>
        <dbReference type="ChEBI" id="CHEBI:15377"/>
        <dbReference type="ChEBI" id="CHEBI:30031"/>
        <dbReference type="ChEBI" id="CHEBI:57609"/>
        <dbReference type="ChEBI" id="CHEBI:58087"/>
        <dbReference type="EC" id="3.5.1.18"/>
    </reaction>
</comment>
<sequence>MPTHADDPSVLLTQDLIRRPSVSPEDQGCLQLIGQRLEAIGFRVERMPFGPVENIWALHGTERPVLCFAGHTDVVPTGPREEWHTDPFEPVVRDGILYGRGAADMKSGLAAMVVATERFIAKHPNHKGTLAYLLTSDEEGPSVDGTRRVMEVLEARNEKIDYCVVGEPSSTEKLGDMIKIGRRGSLSGKLTVHGVQGHVAYPHLADNPVHAVAPALAELAARVWDKGNEFFQPTTFQISNISAGTGAPNVIPGEFRGRFNIRFSTEQTVEKLQSTITEILNRHKVNYTLEWFVSGLPFFTAPGALSKAVVQAIQEKANRTPELSTTGGTSDGRFIAPTGAQVVELGVINATIHKVNENVRVDDIVTLTSMYERVMELMLAQ</sequence>
<evidence type="ECO:0000256" key="11">
    <source>
        <dbReference type="ARBA" id="ARBA00023154"/>
    </source>
</evidence>
<evidence type="ECO:0000313" key="17">
    <source>
        <dbReference type="EMBL" id="MFC4312228.1"/>
    </source>
</evidence>
<dbReference type="InterPro" id="IPR011650">
    <property type="entry name" value="Peptidase_M20_dimer"/>
</dbReference>
<comment type="cofactor">
    <cofactor evidence="15">
        <name>Zn(2+)</name>
        <dbReference type="ChEBI" id="CHEBI:29105"/>
    </cofactor>
    <cofactor evidence="15">
        <name>Co(2+)</name>
        <dbReference type="ChEBI" id="CHEBI:48828"/>
    </cofactor>
    <text evidence="15">Binds 2 Zn(2+) or Co(2+) ions per subunit.</text>
</comment>
<dbReference type="EMBL" id="JBHSDU010000014">
    <property type="protein sequence ID" value="MFC4312228.1"/>
    <property type="molecule type" value="Genomic_DNA"/>
</dbReference>
<comment type="function">
    <text evidence="15">Catalyzes the hydrolysis of N-succinyl-L,L-diaminopimelic acid (SDAP), forming succinate and LL-2,6-diaminopimelate (DAP), an intermediate involved in the bacterial biosynthesis of lysine and meso-diaminopimelic acid, an essential component of bacterial cell walls.</text>
</comment>
<dbReference type="PANTHER" id="PTHR43808">
    <property type="entry name" value="ACETYLORNITHINE DEACETYLASE"/>
    <property type="match status" value="1"/>
</dbReference>
<evidence type="ECO:0000256" key="1">
    <source>
        <dbReference type="ARBA" id="ARBA00005130"/>
    </source>
</evidence>
<keyword evidence="7 15" id="KW-0479">Metal-binding</keyword>
<dbReference type="Proteomes" id="UP001595904">
    <property type="component" value="Unassembled WGS sequence"/>
</dbReference>
<evidence type="ECO:0000256" key="8">
    <source>
        <dbReference type="ARBA" id="ARBA00022801"/>
    </source>
</evidence>
<dbReference type="PANTHER" id="PTHR43808:SF31">
    <property type="entry name" value="N-ACETYL-L-CITRULLINE DEACETYLASE"/>
    <property type="match status" value="1"/>
</dbReference>
<keyword evidence="9 15" id="KW-0862">Zinc</keyword>
<comment type="subunit">
    <text evidence="3 15">Homodimer.</text>
</comment>
<feature type="binding site" evidence="15">
    <location>
        <position position="167"/>
    </location>
    <ligand>
        <name>Zn(2+)</name>
        <dbReference type="ChEBI" id="CHEBI:29105"/>
        <label>1</label>
    </ligand>
</feature>